<gene>
    <name evidence="1" type="ORF">QE152_g8901</name>
</gene>
<evidence type="ECO:0008006" key="3">
    <source>
        <dbReference type="Google" id="ProtNLM"/>
    </source>
</evidence>
<dbReference type="Proteomes" id="UP001458880">
    <property type="component" value="Unassembled WGS sequence"/>
</dbReference>
<evidence type="ECO:0000313" key="2">
    <source>
        <dbReference type="Proteomes" id="UP001458880"/>
    </source>
</evidence>
<dbReference type="AlphaFoldDB" id="A0AAW1M083"/>
<reference evidence="1 2" key="1">
    <citation type="journal article" date="2024" name="BMC Genomics">
        <title>De novo assembly and annotation of Popillia japonica's genome with initial clues to its potential as an invasive pest.</title>
        <authorList>
            <person name="Cucini C."/>
            <person name="Boschi S."/>
            <person name="Funari R."/>
            <person name="Cardaioli E."/>
            <person name="Iannotti N."/>
            <person name="Marturano G."/>
            <person name="Paoli F."/>
            <person name="Bruttini M."/>
            <person name="Carapelli A."/>
            <person name="Frati F."/>
            <person name="Nardi F."/>
        </authorList>
    </citation>
    <scope>NUCLEOTIDE SEQUENCE [LARGE SCALE GENOMIC DNA]</scope>
    <source>
        <strain evidence="1">DMR45628</strain>
    </source>
</reference>
<keyword evidence="2" id="KW-1185">Reference proteome</keyword>
<proteinExistence type="predicted"/>
<protein>
    <recommendedName>
        <fullName evidence="3">Reverse transcriptase</fullName>
    </recommendedName>
</protein>
<organism evidence="1 2">
    <name type="scientific">Popillia japonica</name>
    <name type="common">Japanese beetle</name>
    <dbReference type="NCBI Taxonomy" id="7064"/>
    <lineage>
        <taxon>Eukaryota</taxon>
        <taxon>Metazoa</taxon>
        <taxon>Ecdysozoa</taxon>
        <taxon>Arthropoda</taxon>
        <taxon>Hexapoda</taxon>
        <taxon>Insecta</taxon>
        <taxon>Pterygota</taxon>
        <taxon>Neoptera</taxon>
        <taxon>Endopterygota</taxon>
        <taxon>Coleoptera</taxon>
        <taxon>Polyphaga</taxon>
        <taxon>Scarabaeiformia</taxon>
        <taxon>Scarabaeidae</taxon>
        <taxon>Rutelinae</taxon>
        <taxon>Popillia</taxon>
    </lineage>
</organism>
<dbReference type="EMBL" id="JASPKY010000073">
    <property type="protein sequence ID" value="KAK9739599.1"/>
    <property type="molecule type" value="Genomic_DNA"/>
</dbReference>
<comment type="caution">
    <text evidence="1">The sequence shown here is derived from an EMBL/GenBank/DDBJ whole genome shotgun (WGS) entry which is preliminary data.</text>
</comment>
<sequence length="265" mass="31128">MPDSIDIDDDINVQIIPHTKFLGVIIDSGLKWSQHTSALTEQLSRKCYVFRELKKSANVQTLLTAYYGMFYSIMSYGLIFWGQSSGAADIFKQQKKVLRIIVGKKSRFWGQSSGAADIFKQQKKVLRIIVGKKSRDSCRGVFKQLRIMTSFRNANYQLPLHRLSQFEKGCFYAAQKLYNALEKEIKDCRTYSQYKYKLRNYQLPLHRLSQFEKGCFYAAQKLYNALEKEIKDCRTYSQYKYKLRNYLIDRELYAAFMQPKNCTMP</sequence>
<name>A0AAW1M083_POPJA</name>
<evidence type="ECO:0000313" key="1">
    <source>
        <dbReference type="EMBL" id="KAK9739599.1"/>
    </source>
</evidence>
<accession>A0AAW1M083</accession>